<evidence type="ECO:0000259" key="1">
    <source>
        <dbReference type="Pfam" id="PF19965"/>
    </source>
</evidence>
<proteinExistence type="predicted"/>
<comment type="caution">
    <text evidence="2">The sequence shown here is derived from an EMBL/GenBank/DDBJ whole genome shotgun (WGS) entry which is preliminary data.</text>
</comment>
<evidence type="ECO:0000313" key="2">
    <source>
        <dbReference type="EMBL" id="RDD85883.1"/>
    </source>
</evidence>
<name>A0A369V043_9ACTN</name>
<dbReference type="AlphaFoldDB" id="A0A369V043"/>
<feature type="domain" description="vWA-MoxR associated protein middle region 2" evidence="1">
    <location>
        <begin position="194"/>
        <end position="416"/>
    </location>
</feature>
<accession>A0A369V043</accession>
<gene>
    <name evidence="2" type="ORF">DVZ84_27645</name>
</gene>
<protein>
    <recommendedName>
        <fullName evidence="1">vWA-MoxR associated protein middle region 2 domain-containing protein</fullName>
    </recommendedName>
</protein>
<dbReference type="Pfam" id="PF19965">
    <property type="entry name" value="VMAP-M2"/>
    <property type="match status" value="1"/>
</dbReference>
<evidence type="ECO:0000313" key="3">
    <source>
        <dbReference type="Proteomes" id="UP000253742"/>
    </source>
</evidence>
<dbReference type="EMBL" id="QQBH01000022">
    <property type="protein sequence ID" value="RDD85883.1"/>
    <property type="molecule type" value="Genomic_DNA"/>
</dbReference>
<sequence>MTVSRLLLIVAPQNQAMGHLIELEGAARVLGQVLQQEDLGACAPALGDGGVLLYGPAVTQAQIEAAVRAATRRAGEAGATLVLAFLGHGMAGSGRSELYVMGADAEPDVLSTAVNVGHLIVQAAEQPGVDGVIALVDTCHAAGAVPDVKALVAGVRGGRTRVSLLMASGADQKAHGMVFSRRLAELVRQGIPTAGKYAGVSELREVLRHSVIGQDVVSLEHDGDHFAAQALWLSRNPRVVGGERPGPGWLGAADLKSAIEAVGPAMAWPEPWSLLELDRLRHDIQTIKETGTGIGPVTLVHRAVHIVDSLRTCFVTQSFLTSWIGDKLTTQRLRRALPTLPADVYALMPDSTGTALLTDLLELLVLRAPRVGASDTALLTRFVAALGADVGRDLSADDIADWADSCGARIELNDAIEALSRGQVTRRLRLVVSLHATVADDWPESLDLWLLDNGKVGEREEITCAPTQTAVEAKLGEAVAWGRKHARLRGAPLRQVDVAVPTSLLLRWKPEETDFGVRLGVHHDVVVRWSMRLNPPAHLWWINDHARAGLEQMGTCTAKAPVDWLAEHEASQSQQLGDQLKAGRYTRAVAFSNRPSHLKQVMEMLLAYVPVVLWPDANRTFPPSEQELLDIFWDRLPAELAEAYRRRWQGGSVNPSDRLADLRSVWHDIEWLDFCSWFDSPDAVNGSAS</sequence>
<reference evidence="2 3" key="1">
    <citation type="submission" date="2018-07" db="EMBL/GenBank/DDBJ databases">
        <title>Genome guided investigation of antibiotics producing actinomycetales strain isolated from a Macau mangrove ecosystem.</title>
        <authorList>
            <person name="Hu D."/>
        </authorList>
    </citation>
    <scope>NUCLEOTIDE SEQUENCE [LARGE SCALE GENOMIC DNA]</scope>
    <source>
        <strain evidence="2 3">2297</strain>
    </source>
</reference>
<dbReference type="InterPro" id="IPR045446">
    <property type="entry name" value="VMAP-M2"/>
</dbReference>
<dbReference type="Proteomes" id="UP000253742">
    <property type="component" value="Unassembled WGS sequence"/>
</dbReference>
<organism evidence="2 3">
    <name type="scientific">Streptomyces parvulus</name>
    <dbReference type="NCBI Taxonomy" id="146923"/>
    <lineage>
        <taxon>Bacteria</taxon>
        <taxon>Bacillati</taxon>
        <taxon>Actinomycetota</taxon>
        <taxon>Actinomycetes</taxon>
        <taxon>Kitasatosporales</taxon>
        <taxon>Streptomycetaceae</taxon>
        <taxon>Streptomyces</taxon>
    </lineage>
</organism>